<name>A0A9Q0V9F3_SALPP</name>
<sequence length="211" mass="24447">MANVEDIEGERSVQGNGPPQFNDQPNFQTLREYLHPAIQSTPSCIILPLNQQALNLKPGMIQLLPTFYGMDSKNPYMHIKDFEESKESFHQAWEKFKGLLNACPHHGFEMWRLVSFFYDSLTVDFKKLMSTICNGEFYDKEPSKAYKFFDQLAENTKQWETSLPFHVESRNTISHSSGKFQLKETYDLNARLASLARKVESLEIKQVHVMS</sequence>
<dbReference type="OrthoDB" id="849200at2759"/>
<reference evidence="2" key="2">
    <citation type="journal article" date="2023" name="Int. J. Mol. Sci.">
        <title>De Novo Assembly and Annotation of 11 Diverse Shrub Willow (Salix) Genomes Reveals Novel Gene Organization in Sex-Linked Regions.</title>
        <authorList>
            <person name="Hyden B."/>
            <person name="Feng K."/>
            <person name="Yates T.B."/>
            <person name="Jawdy S."/>
            <person name="Cereghino C."/>
            <person name="Smart L.B."/>
            <person name="Muchero W."/>
        </authorList>
    </citation>
    <scope>NUCLEOTIDE SEQUENCE</scope>
    <source>
        <tissue evidence="2">Shoot tip</tissue>
    </source>
</reference>
<feature type="region of interest" description="Disordered" evidence="1">
    <location>
        <begin position="1"/>
        <end position="25"/>
    </location>
</feature>
<evidence type="ECO:0008006" key="4">
    <source>
        <dbReference type="Google" id="ProtNLM"/>
    </source>
</evidence>
<dbReference type="PANTHER" id="PTHR33223:SF11">
    <property type="entry name" value="ELEMENT PROTEIN, PUTATIVE-RELATED"/>
    <property type="match status" value="1"/>
</dbReference>
<dbReference type="Proteomes" id="UP001151532">
    <property type="component" value="Chromosome 19"/>
</dbReference>
<evidence type="ECO:0000313" key="2">
    <source>
        <dbReference type="EMBL" id="KAJ6744601.1"/>
    </source>
</evidence>
<accession>A0A9Q0V9F3</accession>
<keyword evidence="3" id="KW-1185">Reference proteome</keyword>
<evidence type="ECO:0000313" key="3">
    <source>
        <dbReference type="Proteomes" id="UP001151532"/>
    </source>
</evidence>
<evidence type="ECO:0000256" key="1">
    <source>
        <dbReference type="SAM" id="MobiDB-lite"/>
    </source>
</evidence>
<dbReference type="PANTHER" id="PTHR33223">
    <property type="entry name" value="CCHC-TYPE DOMAIN-CONTAINING PROTEIN"/>
    <property type="match status" value="1"/>
</dbReference>
<protein>
    <recommendedName>
        <fullName evidence="4">Retrotransposon gag domain-containing protein</fullName>
    </recommendedName>
</protein>
<gene>
    <name evidence="2" type="ORF">OIU79_030858</name>
</gene>
<proteinExistence type="predicted"/>
<reference evidence="2" key="1">
    <citation type="submission" date="2022-11" db="EMBL/GenBank/DDBJ databases">
        <authorList>
            <person name="Hyden B.L."/>
            <person name="Feng K."/>
            <person name="Yates T."/>
            <person name="Jawdy S."/>
            <person name="Smart L.B."/>
            <person name="Muchero W."/>
        </authorList>
    </citation>
    <scope>NUCLEOTIDE SEQUENCE</scope>
    <source>
        <tissue evidence="2">Shoot tip</tissue>
    </source>
</reference>
<comment type="caution">
    <text evidence="2">The sequence shown here is derived from an EMBL/GenBank/DDBJ whole genome shotgun (WGS) entry which is preliminary data.</text>
</comment>
<organism evidence="2 3">
    <name type="scientific">Salix purpurea</name>
    <name type="common">Purple osier willow</name>
    <dbReference type="NCBI Taxonomy" id="77065"/>
    <lineage>
        <taxon>Eukaryota</taxon>
        <taxon>Viridiplantae</taxon>
        <taxon>Streptophyta</taxon>
        <taxon>Embryophyta</taxon>
        <taxon>Tracheophyta</taxon>
        <taxon>Spermatophyta</taxon>
        <taxon>Magnoliopsida</taxon>
        <taxon>eudicotyledons</taxon>
        <taxon>Gunneridae</taxon>
        <taxon>Pentapetalae</taxon>
        <taxon>rosids</taxon>
        <taxon>fabids</taxon>
        <taxon>Malpighiales</taxon>
        <taxon>Salicaceae</taxon>
        <taxon>Saliceae</taxon>
        <taxon>Salix</taxon>
    </lineage>
</organism>
<dbReference type="EMBL" id="JAPFFK010000009">
    <property type="protein sequence ID" value="KAJ6744601.1"/>
    <property type="molecule type" value="Genomic_DNA"/>
</dbReference>
<feature type="compositionally biased region" description="Polar residues" evidence="1">
    <location>
        <begin position="13"/>
        <end position="25"/>
    </location>
</feature>
<dbReference type="AlphaFoldDB" id="A0A9Q0V9F3"/>